<dbReference type="RefSeq" id="WP_012874137.1">
    <property type="nucleotide sequence ID" value="NC_013525.1"/>
</dbReference>
<evidence type="ECO:0000259" key="3">
    <source>
        <dbReference type="PROSITE" id="PS51186"/>
    </source>
</evidence>
<feature type="domain" description="N-acetyltransferase" evidence="3">
    <location>
        <begin position="1"/>
        <end position="159"/>
    </location>
</feature>
<evidence type="ECO:0000256" key="1">
    <source>
        <dbReference type="ARBA" id="ARBA00022679"/>
    </source>
</evidence>
<sequence length="159" mass="18269">MKIRRMMQEDIPSVRHVAEVTWHHTYKNIIPEHIRTEFLATAYSDKSLNYRMRNNVLLVVEDAGHLVGFAEFTPLQDSSEVELSAIYILPSHQGKGIGTQLLQEGIKNFPDAKVIKLRVESRNAPAKSFYLAKGFLPTREYTILIHGYSCEITEMEKHL</sequence>
<keyword evidence="2" id="KW-0012">Acyltransferase</keyword>
<dbReference type="STRING" id="525904.Tter_0180"/>
<proteinExistence type="predicted"/>
<dbReference type="Pfam" id="PF00583">
    <property type="entry name" value="Acetyltransf_1"/>
    <property type="match status" value="1"/>
</dbReference>
<dbReference type="InterPro" id="IPR016181">
    <property type="entry name" value="Acyl_CoA_acyltransferase"/>
</dbReference>
<keyword evidence="5" id="KW-1185">Reference proteome</keyword>
<name>D1CDU6_THET1</name>
<dbReference type="SUPFAM" id="SSF55729">
    <property type="entry name" value="Acyl-CoA N-acyltransferases (Nat)"/>
    <property type="match status" value="1"/>
</dbReference>
<dbReference type="CDD" id="cd04301">
    <property type="entry name" value="NAT_SF"/>
    <property type="match status" value="1"/>
</dbReference>
<dbReference type="PANTHER" id="PTHR43877">
    <property type="entry name" value="AMINOALKYLPHOSPHONATE N-ACETYLTRANSFERASE-RELATED-RELATED"/>
    <property type="match status" value="1"/>
</dbReference>
<dbReference type="HOGENOM" id="CLU_013985_18_3_0"/>
<dbReference type="InterPro" id="IPR000182">
    <property type="entry name" value="GNAT_dom"/>
</dbReference>
<evidence type="ECO:0000313" key="5">
    <source>
        <dbReference type="Proteomes" id="UP000000323"/>
    </source>
</evidence>
<dbReference type="eggNOG" id="COG0456">
    <property type="taxonomic scope" value="Bacteria"/>
</dbReference>
<protein>
    <submittedName>
        <fullName evidence="4">GCN5-related N-acetyltransferase</fullName>
    </submittedName>
</protein>
<dbReference type="Proteomes" id="UP000000323">
    <property type="component" value="Chromosome 1"/>
</dbReference>
<dbReference type="GO" id="GO:0016747">
    <property type="term" value="F:acyltransferase activity, transferring groups other than amino-acyl groups"/>
    <property type="evidence" value="ECO:0007669"/>
    <property type="project" value="InterPro"/>
</dbReference>
<dbReference type="KEGG" id="ttr:Tter_0180"/>
<dbReference type="PROSITE" id="PS51186">
    <property type="entry name" value="GNAT"/>
    <property type="match status" value="1"/>
</dbReference>
<evidence type="ECO:0000256" key="2">
    <source>
        <dbReference type="ARBA" id="ARBA00023315"/>
    </source>
</evidence>
<organism evidence="4 5">
    <name type="scientific">Thermobaculum terrenum (strain ATCC BAA-798 / CCMEE 7001 / YNP1)</name>
    <dbReference type="NCBI Taxonomy" id="525904"/>
    <lineage>
        <taxon>Bacteria</taxon>
        <taxon>Bacillati</taxon>
        <taxon>Chloroflexota</taxon>
        <taxon>Chloroflexia</taxon>
        <taxon>Candidatus Thermobaculales</taxon>
        <taxon>Candidatus Thermobaculaceae</taxon>
        <taxon>Thermobaculum</taxon>
    </lineage>
</organism>
<dbReference type="InterPro" id="IPR050832">
    <property type="entry name" value="Bact_Acetyltransf"/>
</dbReference>
<gene>
    <name evidence="4" type="ordered locus">Tter_0180</name>
</gene>
<accession>D1CDU6</accession>
<evidence type="ECO:0000313" key="4">
    <source>
        <dbReference type="EMBL" id="ACZ41102.1"/>
    </source>
</evidence>
<dbReference type="Gene3D" id="3.40.630.30">
    <property type="match status" value="1"/>
</dbReference>
<keyword evidence="1 4" id="KW-0808">Transferase</keyword>
<dbReference type="AlphaFoldDB" id="D1CDU6"/>
<reference evidence="5" key="1">
    <citation type="journal article" date="2010" name="Stand. Genomic Sci.">
        <title>Complete genome sequence of 'Thermobaculum terrenum' type strain (YNP1).</title>
        <authorList>
            <person name="Kiss H."/>
            <person name="Cleland D."/>
            <person name="Lapidus A."/>
            <person name="Lucas S."/>
            <person name="Glavina Del Rio T."/>
            <person name="Nolan M."/>
            <person name="Tice H."/>
            <person name="Han C."/>
            <person name="Goodwin L."/>
            <person name="Pitluck S."/>
            <person name="Liolios K."/>
            <person name="Ivanova N."/>
            <person name="Mavromatis K."/>
            <person name="Ovchinnikova G."/>
            <person name="Pati A."/>
            <person name="Chen A."/>
            <person name="Palaniappan K."/>
            <person name="Land M."/>
            <person name="Hauser L."/>
            <person name="Chang Y."/>
            <person name="Jeffries C."/>
            <person name="Lu M."/>
            <person name="Brettin T."/>
            <person name="Detter J."/>
            <person name="Goker M."/>
            <person name="Tindall B."/>
            <person name="Beck B."/>
            <person name="McDermott T."/>
            <person name="Woyke T."/>
            <person name="Bristow J."/>
            <person name="Eisen J."/>
            <person name="Markowitz V."/>
            <person name="Hugenholtz P."/>
            <person name="Kyrpides N."/>
            <person name="Klenk H."/>
            <person name="Cheng J."/>
        </authorList>
    </citation>
    <scope>NUCLEOTIDE SEQUENCE [LARGE SCALE GENOMIC DNA]</scope>
    <source>
        <strain evidence="5">ATCC BAA-798 / YNP1</strain>
    </source>
</reference>
<dbReference type="EMBL" id="CP001825">
    <property type="protein sequence ID" value="ACZ41102.1"/>
    <property type="molecule type" value="Genomic_DNA"/>
</dbReference>